<dbReference type="NCBIfam" id="TIGR01420">
    <property type="entry name" value="pilT_fam"/>
    <property type="match status" value="1"/>
</dbReference>
<dbReference type="Gene3D" id="3.30.450.90">
    <property type="match status" value="1"/>
</dbReference>
<reference evidence="4" key="1">
    <citation type="submission" date="2016-11" db="EMBL/GenBank/DDBJ databases">
        <authorList>
            <person name="Varghese N."/>
            <person name="Submissions S."/>
        </authorList>
    </citation>
    <scope>NUCLEOTIDE SEQUENCE [LARGE SCALE GENOMIC DNA]</scope>
    <source>
        <strain evidence="4">DSM 11003</strain>
    </source>
</reference>
<dbReference type="InterPro" id="IPR050921">
    <property type="entry name" value="T4SS_GSP_E_ATPase"/>
</dbReference>
<dbReference type="OrthoDB" id="9808272at2"/>
<dbReference type="RefSeq" id="WP_073090121.1">
    <property type="nucleotide sequence ID" value="NZ_FQWY01000008.1"/>
</dbReference>
<dbReference type="EMBL" id="FQWY01000008">
    <property type="protein sequence ID" value="SHG66381.1"/>
    <property type="molecule type" value="Genomic_DNA"/>
</dbReference>
<dbReference type="PANTHER" id="PTHR30486">
    <property type="entry name" value="TWITCHING MOTILITY PROTEIN PILT"/>
    <property type="match status" value="1"/>
</dbReference>
<keyword evidence="4" id="KW-1185">Reference proteome</keyword>
<dbReference type="Pfam" id="PF00437">
    <property type="entry name" value="T2SSE"/>
    <property type="match status" value="1"/>
</dbReference>
<accession>A0A1M5LMU4</accession>
<dbReference type="STRING" id="1123382.SAMN02745221_00711"/>
<dbReference type="CDD" id="cd01131">
    <property type="entry name" value="PilT"/>
    <property type="match status" value="1"/>
</dbReference>
<dbReference type="GO" id="GO:0005524">
    <property type="term" value="F:ATP binding"/>
    <property type="evidence" value="ECO:0007669"/>
    <property type="project" value="InterPro"/>
</dbReference>
<sequence length="350" mass="38815">MLTAREIITRAVEIGASDVHLTVFRPPVYRINGKLTSLPGEELLKPEDTQRMAEEIIPNEEVRFLFKQNGQVDFSNAFPGIGRFRVNLYVQRGSIAAAIRIIPMQVPHIDDLGLPPVVKEFAMKDTGLVLVTGVTGSGKSTTLAAMIDLMNRTRSLHILTLEDPIEYLHRHGGCMINQREIGMDARSFPQALRAALRQDPDVIMVGEMRDLETISTAITAAETGHLVLASLHSGSATQTIARIIDVFPPEQQTQIRIQLANSLQGVISQQLIPRSDYKGRVVACEILVATPAVRNLIRENKVHQIYSVLQTGAAYGMITMEKSLRNLYEKGIISLDEFNKRMAGKDNQLL</sequence>
<dbReference type="Proteomes" id="UP000242329">
    <property type="component" value="Unassembled WGS sequence"/>
</dbReference>
<organism evidence="3 4">
    <name type="scientific">Thermosyntropha lipolytica DSM 11003</name>
    <dbReference type="NCBI Taxonomy" id="1123382"/>
    <lineage>
        <taxon>Bacteria</taxon>
        <taxon>Bacillati</taxon>
        <taxon>Bacillota</taxon>
        <taxon>Clostridia</taxon>
        <taxon>Eubacteriales</taxon>
        <taxon>Syntrophomonadaceae</taxon>
        <taxon>Thermosyntropha</taxon>
    </lineage>
</organism>
<dbReference type="GO" id="GO:0016887">
    <property type="term" value="F:ATP hydrolysis activity"/>
    <property type="evidence" value="ECO:0007669"/>
    <property type="project" value="InterPro"/>
</dbReference>
<dbReference type="AlphaFoldDB" id="A0A1M5LMU4"/>
<protein>
    <submittedName>
        <fullName evidence="3">Twitching motility protein PilT</fullName>
    </submittedName>
</protein>
<dbReference type="InterPro" id="IPR027417">
    <property type="entry name" value="P-loop_NTPase"/>
</dbReference>
<feature type="domain" description="Bacterial type II secretion system protein E" evidence="2">
    <location>
        <begin position="196"/>
        <end position="210"/>
    </location>
</feature>
<dbReference type="PROSITE" id="PS00662">
    <property type="entry name" value="T2SP_E"/>
    <property type="match status" value="1"/>
</dbReference>
<evidence type="ECO:0000313" key="4">
    <source>
        <dbReference type="Proteomes" id="UP000242329"/>
    </source>
</evidence>
<comment type="similarity">
    <text evidence="1">Belongs to the GSP E family.</text>
</comment>
<proteinExistence type="inferred from homology"/>
<dbReference type="InterPro" id="IPR006321">
    <property type="entry name" value="PilT/PilU"/>
</dbReference>
<evidence type="ECO:0000256" key="1">
    <source>
        <dbReference type="ARBA" id="ARBA00006611"/>
    </source>
</evidence>
<dbReference type="InterPro" id="IPR001482">
    <property type="entry name" value="T2SS/T4SS_dom"/>
</dbReference>
<name>A0A1M5LMU4_9FIRM</name>
<dbReference type="Gene3D" id="3.40.50.300">
    <property type="entry name" value="P-loop containing nucleotide triphosphate hydrolases"/>
    <property type="match status" value="1"/>
</dbReference>
<dbReference type="SUPFAM" id="SSF52540">
    <property type="entry name" value="P-loop containing nucleoside triphosphate hydrolases"/>
    <property type="match status" value="1"/>
</dbReference>
<gene>
    <name evidence="3" type="ORF">SAMN02745221_00711</name>
</gene>
<evidence type="ECO:0000259" key="2">
    <source>
        <dbReference type="PROSITE" id="PS00662"/>
    </source>
</evidence>
<evidence type="ECO:0000313" key="3">
    <source>
        <dbReference type="EMBL" id="SHG66381.1"/>
    </source>
</evidence>